<dbReference type="Proteomes" id="UP000769528">
    <property type="component" value="Unassembled WGS sequence"/>
</dbReference>
<feature type="transmembrane region" description="Helical" evidence="7">
    <location>
        <begin position="453"/>
        <end position="473"/>
    </location>
</feature>
<keyword evidence="2" id="KW-0813">Transport</keyword>
<dbReference type="EMBL" id="JAEUBF010000838">
    <property type="protein sequence ID" value="KAH3674680.1"/>
    <property type="molecule type" value="Genomic_DNA"/>
</dbReference>
<feature type="domain" description="Major facilitator superfamily (MFS) profile" evidence="8">
    <location>
        <begin position="70"/>
        <end position="477"/>
    </location>
</feature>
<evidence type="ECO:0000256" key="3">
    <source>
        <dbReference type="ARBA" id="ARBA00022692"/>
    </source>
</evidence>
<comment type="caution">
    <text evidence="9">The sequence shown here is derived from an EMBL/GenBank/DDBJ whole genome shotgun (WGS) entry which is preliminary data.</text>
</comment>
<feature type="transmembrane region" description="Helical" evidence="7">
    <location>
        <begin position="163"/>
        <end position="185"/>
    </location>
</feature>
<keyword evidence="3 7" id="KW-0812">Transmembrane</keyword>
<feature type="transmembrane region" description="Helical" evidence="7">
    <location>
        <begin position="362"/>
        <end position="380"/>
    </location>
</feature>
<evidence type="ECO:0000256" key="6">
    <source>
        <dbReference type="ARBA" id="ARBA00037968"/>
    </source>
</evidence>
<dbReference type="FunFam" id="1.20.1250.20:FF:000064">
    <property type="entry name" value="MFS allantoate transporter"/>
    <property type="match status" value="1"/>
</dbReference>
<feature type="transmembrane region" description="Helical" evidence="7">
    <location>
        <begin position="197"/>
        <end position="219"/>
    </location>
</feature>
<dbReference type="GO" id="GO:0016020">
    <property type="term" value="C:membrane"/>
    <property type="evidence" value="ECO:0007669"/>
    <property type="project" value="UniProtKB-SubCell"/>
</dbReference>
<feature type="transmembrane region" description="Helical" evidence="7">
    <location>
        <begin position="225"/>
        <end position="248"/>
    </location>
</feature>
<comment type="subcellular location">
    <subcellularLocation>
        <location evidence="1">Membrane</location>
        <topology evidence="1">Multi-pass membrane protein</topology>
    </subcellularLocation>
</comment>
<feature type="transmembrane region" description="Helical" evidence="7">
    <location>
        <begin position="66"/>
        <end position="83"/>
    </location>
</feature>
<accession>A0A9P8PNC9</accession>
<dbReference type="Pfam" id="PF07690">
    <property type="entry name" value="MFS_1"/>
    <property type="match status" value="1"/>
</dbReference>
<feature type="transmembrane region" description="Helical" evidence="7">
    <location>
        <begin position="331"/>
        <end position="350"/>
    </location>
</feature>
<feature type="transmembrane region" description="Helical" evidence="7">
    <location>
        <begin position="420"/>
        <end position="441"/>
    </location>
</feature>
<evidence type="ECO:0000256" key="5">
    <source>
        <dbReference type="ARBA" id="ARBA00023136"/>
    </source>
</evidence>
<dbReference type="PROSITE" id="PS50850">
    <property type="entry name" value="MFS"/>
    <property type="match status" value="1"/>
</dbReference>
<evidence type="ECO:0000256" key="7">
    <source>
        <dbReference type="SAM" id="Phobius"/>
    </source>
</evidence>
<sequence length="514" mass="57591">MGKSSAELSISSTNSTPINDSNSDSYDVALNFLKTHAKNINVEEQQNYELDVNNQRKKPKALLRKLDIYILPFMCAVYFLQYLDKSLLNYAAVMGIKKHLVGNQFANLGTIFYASYIFGEPFISYLLQRFPLSKVLSTCIVLWGIVLAAHSACHTYASLMIVRVLLGILESASAVSLISIGTMYYTKSEQAERIGYWAIQSGMGLIAGGLLSFAFQYVHTTGFESWQILFLVLGCITVVFGIFVWLYLPDNVTNAWFLTDEEKTIVIENVRSNQTGVENKIFKKHQIKELLFHDKFTWLLVFTTIVSQMITGALGTFSVSVTATFGFNNKISSLLQLPTGTIVIICILASTHLVSRYGNLTLVHASMYVPSIIGAVLLIIDSKVKISNLIGLYLTCSGSSAITMIYTWNSVNTAGYTKKVYRNAMTLISFSIASLIGPQLFQAYSYPRYMPAKITILVTQICAIPLSLLIGYLSKKENEKRDRLAQEEGQKDQVENIEFLDLTDIENKNFRYLY</sequence>
<dbReference type="Gene3D" id="1.20.1250.20">
    <property type="entry name" value="MFS general substrate transporter like domains"/>
    <property type="match status" value="1"/>
</dbReference>
<organism evidence="9 10">
    <name type="scientific">Wickerhamomyces mucosus</name>
    <dbReference type="NCBI Taxonomy" id="1378264"/>
    <lineage>
        <taxon>Eukaryota</taxon>
        <taxon>Fungi</taxon>
        <taxon>Dikarya</taxon>
        <taxon>Ascomycota</taxon>
        <taxon>Saccharomycotina</taxon>
        <taxon>Saccharomycetes</taxon>
        <taxon>Phaffomycetales</taxon>
        <taxon>Wickerhamomycetaceae</taxon>
        <taxon>Wickerhamomyces</taxon>
    </lineage>
</organism>
<dbReference type="PANTHER" id="PTHR43791:SF40">
    <property type="entry name" value="THIAMINE PATHWAY TRANSPORTER THI73"/>
    <property type="match status" value="1"/>
</dbReference>
<dbReference type="InterPro" id="IPR020846">
    <property type="entry name" value="MFS_dom"/>
</dbReference>
<comment type="similarity">
    <text evidence="6">Belongs to the major facilitator superfamily. Allantoate permease family.</text>
</comment>
<feature type="transmembrane region" description="Helical" evidence="7">
    <location>
        <begin position="103"/>
        <end position="123"/>
    </location>
</feature>
<keyword evidence="5 7" id="KW-0472">Membrane</keyword>
<feature type="transmembrane region" description="Helical" evidence="7">
    <location>
        <begin position="135"/>
        <end position="157"/>
    </location>
</feature>
<reference evidence="9" key="2">
    <citation type="submission" date="2021-01" db="EMBL/GenBank/DDBJ databases">
        <authorList>
            <person name="Schikora-Tamarit M.A."/>
        </authorList>
    </citation>
    <scope>NUCLEOTIDE SEQUENCE</scope>
    <source>
        <strain evidence="9">CBS6341</strain>
    </source>
</reference>
<keyword evidence="10" id="KW-1185">Reference proteome</keyword>
<dbReference type="SUPFAM" id="SSF103473">
    <property type="entry name" value="MFS general substrate transporter"/>
    <property type="match status" value="1"/>
</dbReference>
<dbReference type="GO" id="GO:0022857">
    <property type="term" value="F:transmembrane transporter activity"/>
    <property type="evidence" value="ECO:0007669"/>
    <property type="project" value="InterPro"/>
</dbReference>
<dbReference type="InterPro" id="IPR011701">
    <property type="entry name" value="MFS"/>
</dbReference>
<evidence type="ECO:0000256" key="4">
    <source>
        <dbReference type="ARBA" id="ARBA00022989"/>
    </source>
</evidence>
<proteinExistence type="inferred from homology"/>
<evidence type="ECO:0000313" key="9">
    <source>
        <dbReference type="EMBL" id="KAH3674680.1"/>
    </source>
</evidence>
<feature type="transmembrane region" description="Helical" evidence="7">
    <location>
        <begin position="386"/>
        <end position="408"/>
    </location>
</feature>
<dbReference type="OrthoDB" id="6730379at2759"/>
<dbReference type="PANTHER" id="PTHR43791">
    <property type="entry name" value="PERMEASE-RELATED"/>
    <property type="match status" value="1"/>
</dbReference>
<protein>
    <recommendedName>
        <fullName evidence="8">Major facilitator superfamily (MFS) profile domain-containing protein</fullName>
    </recommendedName>
</protein>
<evidence type="ECO:0000259" key="8">
    <source>
        <dbReference type="PROSITE" id="PS50850"/>
    </source>
</evidence>
<dbReference type="AlphaFoldDB" id="A0A9P8PNC9"/>
<dbReference type="InterPro" id="IPR036259">
    <property type="entry name" value="MFS_trans_sf"/>
</dbReference>
<evidence type="ECO:0000256" key="1">
    <source>
        <dbReference type="ARBA" id="ARBA00004141"/>
    </source>
</evidence>
<feature type="transmembrane region" description="Helical" evidence="7">
    <location>
        <begin position="296"/>
        <end position="319"/>
    </location>
</feature>
<gene>
    <name evidence="9" type="ORF">WICMUC_003096</name>
</gene>
<reference evidence="9" key="1">
    <citation type="journal article" date="2021" name="Open Biol.">
        <title>Shared evolutionary footprints suggest mitochondrial oxidative damage underlies multiple complex I losses in fungi.</title>
        <authorList>
            <person name="Schikora-Tamarit M.A."/>
            <person name="Marcet-Houben M."/>
            <person name="Nosek J."/>
            <person name="Gabaldon T."/>
        </authorList>
    </citation>
    <scope>NUCLEOTIDE SEQUENCE</scope>
    <source>
        <strain evidence="9">CBS6341</strain>
    </source>
</reference>
<keyword evidence="4 7" id="KW-1133">Transmembrane helix</keyword>
<name>A0A9P8PNC9_9ASCO</name>
<evidence type="ECO:0000256" key="2">
    <source>
        <dbReference type="ARBA" id="ARBA00022448"/>
    </source>
</evidence>
<evidence type="ECO:0000313" key="10">
    <source>
        <dbReference type="Proteomes" id="UP000769528"/>
    </source>
</evidence>